<dbReference type="CDD" id="cd07823">
    <property type="entry name" value="SRPBCC_5"/>
    <property type="match status" value="1"/>
</dbReference>
<dbReference type="AlphaFoldDB" id="A0A4Q7NKT6"/>
<dbReference type="SUPFAM" id="SSF55961">
    <property type="entry name" value="Bet v1-like"/>
    <property type="match status" value="1"/>
</dbReference>
<dbReference type="InterPro" id="IPR010419">
    <property type="entry name" value="CO_DH_gsu"/>
</dbReference>
<dbReference type="Pfam" id="PF06240">
    <property type="entry name" value="COXG"/>
    <property type="match status" value="1"/>
</dbReference>
<evidence type="ECO:0000313" key="3">
    <source>
        <dbReference type="Proteomes" id="UP000292445"/>
    </source>
</evidence>
<dbReference type="InterPro" id="IPR023393">
    <property type="entry name" value="START-like_dom_sf"/>
</dbReference>
<keyword evidence="3" id="KW-1185">Reference proteome</keyword>
<dbReference type="EMBL" id="SGXC01000001">
    <property type="protein sequence ID" value="RZS85548.1"/>
    <property type="molecule type" value="Genomic_DNA"/>
</dbReference>
<feature type="region of interest" description="Disordered" evidence="1">
    <location>
        <begin position="166"/>
        <end position="191"/>
    </location>
</feature>
<sequence length="262" mass="27379">MEFTNHFHVPLPLEETWKLMLDVPRILPCLPGARLKEALGDDKYLGSVSVKLGPIKLAFDGQAELVRKDDAQHIAWLRGSGLDPKGRGSAQSEFSFALVPAAGGGTDVTVTTQLQLSGAVAQYGRGSGMIAEVAGHILKQFEHNLAASLQDDADAAEPAVPMPTAAVQPAATAQGEAVPPRPAAGSGNAPASPEAQALLLQAQAVLAQAQAVLAATQQALNQNRRGAGRTAPPPQELNMLSIGMKAFWSQFKQGVGGLFGRR</sequence>
<name>A0A4Q7NKT6_9BURK</name>
<proteinExistence type="predicted"/>
<dbReference type="PANTHER" id="PTHR38588">
    <property type="entry name" value="BLL0334 PROTEIN"/>
    <property type="match status" value="1"/>
</dbReference>
<dbReference type="PANTHER" id="PTHR38588:SF1">
    <property type="entry name" value="BLL0334 PROTEIN"/>
    <property type="match status" value="1"/>
</dbReference>
<dbReference type="Gene3D" id="3.30.530.20">
    <property type="match status" value="1"/>
</dbReference>
<gene>
    <name evidence="2" type="ORF">EV675_1577</name>
</gene>
<dbReference type="Proteomes" id="UP000292445">
    <property type="component" value="Unassembled WGS sequence"/>
</dbReference>
<evidence type="ECO:0000313" key="2">
    <source>
        <dbReference type="EMBL" id="RZS85548.1"/>
    </source>
</evidence>
<protein>
    <submittedName>
        <fullName evidence="2">Carbon monoxide dehydrogenase subunit G</fullName>
    </submittedName>
</protein>
<evidence type="ECO:0000256" key="1">
    <source>
        <dbReference type="SAM" id="MobiDB-lite"/>
    </source>
</evidence>
<comment type="caution">
    <text evidence="2">The sequence shown here is derived from an EMBL/GenBank/DDBJ whole genome shotgun (WGS) entry which is preliminary data.</text>
</comment>
<dbReference type="OrthoDB" id="9808623at2"/>
<accession>A0A4Q7NKT6</accession>
<reference evidence="2 3" key="1">
    <citation type="submission" date="2019-02" db="EMBL/GenBank/DDBJ databases">
        <title>Genomic Encyclopedia of Type Strains, Phase IV (KMG-IV): sequencing the most valuable type-strain genomes for metagenomic binning, comparative biology and taxonomic classification.</title>
        <authorList>
            <person name="Goeker M."/>
        </authorList>
    </citation>
    <scope>NUCLEOTIDE SEQUENCE [LARGE SCALE GENOMIC DNA]</scope>
    <source>
        <strain evidence="2 3">K24</strain>
    </source>
</reference>
<organism evidence="2 3">
    <name type="scientific">Pigmentiphaga kullae</name>
    <dbReference type="NCBI Taxonomy" id="151784"/>
    <lineage>
        <taxon>Bacteria</taxon>
        <taxon>Pseudomonadati</taxon>
        <taxon>Pseudomonadota</taxon>
        <taxon>Betaproteobacteria</taxon>
        <taxon>Burkholderiales</taxon>
        <taxon>Alcaligenaceae</taxon>
        <taxon>Pigmentiphaga</taxon>
    </lineage>
</organism>